<comment type="similarity">
    <text evidence="3">Belongs to the ustYa family.</text>
</comment>
<dbReference type="Proteomes" id="UP001168146">
    <property type="component" value="Unassembled WGS sequence"/>
</dbReference>
<comment type="caution">
    <text evidence="5">The sequence shown here is derived from an EMBL/GenBank/DDBJ whole genome shotgun (WGS) entry which is preliminary data.</text>
</comment>
<evidence type="ECO:0000256" key="1">
    <source>
        <dbReference type="ARBA" id="ARBA00004685"/>
    </source>
</evidence>
<dbReference type="AlphaFoldDB" id="A0AAN6FEQ6"/>
<dbReference type="PANTHER" id="PTHR33365">
    <property type="entry name" value="YALI0B05434P"/>
    <property type="match status" value="1"/>
</dbReference>
<feature type="transmembrane region" description="Helical" evidence="4">
    <location>
        <begin position="42"/>
        <end position="64"/>
    </location>
</feature>
<keyword evidence="4" id="KW-0812">Transmembrane</keyword>
<dbReference type="GO" id="GO:0043386">
    <property type="term" value="P:mycotoxin biosynthetic process"/>
    <property type="evidence" value="ECO:0007669"/>
    <property type="project" value="InterPro"/>
</dbReference>
<sequence length="252" mass="28365">MADSTRYQKLEPEADGAEPTHDAESVRWYIFDALRVRPDWAAWLRLAFEVVLVLAVLGMGTRLLSGGGRGYKGPNDPRKNFGFVDSVFMNESKYANEAAFADPKELTKTLAEWLPLSSKGRGYVRIPEDERATLDGPPYLLNPLHRPHLQETYMVSGLHQLHCLSTIMASYAKIRQGEDESHLGFHIAHCFDYIRQGILCAGDATLEGNNSMKYPGVEIPWGTSHRCADWSAIVEWADERTIWPFPPGMDIL</sequence>
<evidence type="ECO:0000256" key="4">
    <source>
        <dbReference type="SAM" id="Phobius"/>
    </source>
</evidence>
<comment type="pathway">
    <text evidence="1">Mycotoxin biosynthesis.</text>
</comment>
<evidence type="ECO:0000256" key="3">
    <source>
        <dbReference type="ARBA" id="ARBA00035112"/>
    </source>
</evidence>
<name>A0AAN6FEQ6_9PEZI</name>
<keyword evidence="2" id="KW-0560">Oxidoreductase</keyword>
<keyword evidence="4" id="KW-0472">Membrane</keyword>
<protein>
    <recommendedName>
        <fullName evidence="7">Oxidase ustYa</fullName>
    </recommendedName>
</protein>
<organism evidence="5 6">
    <name type="scientific">Friedmanniomyces endolithicus</name>
    <dbReference type="NCBI Taxonomy" id="329885"/>
    <lineage>
        <taxon>Eukaryota</taxon>
        <taxon>Fungi</taxon>
        <taxon>Dikarya</taxon>
        <taxon>Ascomycota</taxon>
        <taxon>Pezizomycotina</taxon>
        <taxon>Dothideomycetes</taxon>
        <taxon>Dothideomycetidae</taxon>
        <taxon>Mycosphaerellales</taxon>
        <taxon>Teratosphaeriaceae</taxon>
        <taxon>Friedmanniomyces</taxon>
    </lineage>
</organism>
<proteinExistence type="inferred from homology"/>
<dbReference type="Pfam" id="PF11807">
    <property type="entry name" value="UstYa"/>
    <property type="match status" value="1"/>
</dbReference>
<dbReference type="PANTHER" id="PTHR33365:SF11">
    <property type="entry name" value="TAT PATHWAY SIGNAL SEQUENCE"/>
    <property type="match status" value="1"/>
</dbReference>
<evidence type="ECO:0008006" key="7">
    <source>
        <dbReference type="Google" id="ProtNLM"/>
    </source>
</evidence>
<evidence type="ECO:0000313" key="6">
    <source>
        <dbReference type="Proteomes" id="UP001168146"/>
    </source>
</evidence>
<evidence type="ECO:0000256" key="2">
    <source>
        <dbReference type="ARBA" id="ARBA00023002"/>
    </source>
</evidence>
<dbReference type="EMBL" id="JASUXU010000046">
    <property type="protein sequence ID" value="KAK0317125.1"/>
    <property type="molecule type" value="Genomic_DNA"/>
</dbReference>
<dbReference type="GO" id="GO:0016491">
    <property type="term" value="F:oxidoreductase activity"/>
    <property type="evidence" value="ECO:0007669"/>
    <property type="project" value="UniProtKB-KW"/>
</dbReference>
<accession>A0AAN6FEQ6</accession>
<evidence type="ECO:0000313" key="5">
    <source>
        <dbReference type="EMBL" id="KAK0317125.1"/>
    </source>
</evidence>
<dbReference type="InterPro" id="IPR021765">
    <property type="entry name" value="UstYa-like"/>
</dbReference>
<keyword evidence="4" id="KW-1133">Transmembrane helix</keyword>
<gene>
    <name evidence="5" type="ORF">LTR82_011994</name>
</gene>
<reference evidence="5" key="1">
    <citation type="submission" date="2021-12" db="EMBL/GenBank/DDBJ databases">
        <title>Black yeast isolated from Biological Soil Crust.</title>
        <authorList>
            <person name="Kurbessoian T."/>
        </authorList>
    </citation>
    <scope>NUCLEOTIDE SEQUENCE</scope>
    <source>
        <strain evidence="5">CCFEE 5208</strain>
    </source>
</reference>